<dbReference type="SUPFAM" id="SSF53474">
    <property type="entry name" value="alpha/beta-Hydrolases"/>
    <property type="match status" value="1"/>
</dbReference>
<protein>
    <recommendedName>
        <fullName evidence="2">Alpha/beta hydrolase fold-3 domain-containing protein</fullName>
    </recommendedName>
</protein>
<dbReference type="PANTHER" id="PTHR48081">
    <property type="entry name" value="AB HYDROLASE SUPERFAMILY PROTEIN C4A8.06C"/>
    <property type="match status" value="1"/>
</dbReference>
<reference evidence="3 4" key="1">
    <citation type="journal article" date="2014" name="BMC Genomics">
        <title>Comparative genome sequencing reveals chemotype-specific gene clusters in the toxigenic black mold Stachybotrys.</title>
        <authorList>
            <person name="Semeiks J."/>
            <person name="Borek D."/>
            <person name="Otwinowski Z."/>
            <person name="Grishin N.V."/>
        </authorList>
    </citation>
    <scope>NUCLEOTIDE SEQUENCE [LARGE SCALE GENOMIC DNA]</scope>
    <source>
        <strain evidence="3 4">IBT 40285</strain>
    </source>
</reference>
<feature type="domain" description="Alpha/beta hydrolase fold-3" evidence="2">
    <location>
        <begin position="94"/>
        <end position="293"/>
    </location>
</feature>
<dbReference type="PANTHER" id="PTHR48081:SF8">
    <property type="entry name" value="ALPHA_BETA HYDROLASE FOLD-3 DOMAIN-CONTAINING PROTEIN-RELATED"/>
    <property type="match status" value="1"/>
</dbReference>
<dbReference type="STRING" id="1283841.A0A084QWD9"/>
<evidence type="ECO:0000313" key="3">
    <source>
        <dbReference type="EMBL" id="KFA68274.1"/>
    </source>
</evidence>
<dbReference type="GO" id="GO:0016787">
    <property type="term" value="F:hydrolase activity"/>
    <property type="evidence" value="ECO:0007669"/>
    <property type="project" value="UniProtKB-KW"/>
</dbReference>
<dbReference type="OrthoDB" id="19653at2759"/>
<evidence type="ECO:0000313" key="4">
    <source>
        <dbReference type="Proteomes" id="UP000028524"/>
    </source>
</evidence>
<dbReference type="InterPro" id="IPR050300">
    <property type="entry name" value="GDXG_lipolytic_enzyme"/>
</dbReference>
<feature type="non-terminal residue" evidence="3">
    <location>
        <position position="314"/>
    </location>
</feature>
<sequence>MWQTLVGGLNRWFRPTFDALFGRNIPWTYRWRMLLMQPLAFITYSIHSLPYLYSRPFKTKWIKVSSGQTLRILILKDVNPRFNRNGELRPLHLDIHGGAFIGGQPEEGLPFLRRLAKETGAVVISTSYRFAPRYPFPAAIDDVDGVVKYLQDHAVAEWGANPELMTVSGWSAGGNLALAASQQPTCHLPSTTAFKGYVSFYGVINLNLAPHQKPRPKDMPADPLPWFQPLYDAYALVARAENMDNPRFSPYVADIRTLPEDMLLVVPSLDILVYEQLSFVERVKAEMAKDASHRHRRVEALYVEAPNAFHGYLN</sequence>
<evidence type="ECO:0000259" key="2">
    <source>
        <dbReference type="Pfam" id="PF07859"/>
    </source>
</evidence>
<evidence type="ECO:0000256" key="1">
    <source>
        <dbReference type="ARBA" id="ARBA00022801"/>
    </source>
</evidence>
<accession>A0A084QWD9</accession>
<dbReference type="EMBL" id="KL659945">
    <property type="protein sequence ID" value="KFA68274.1"/>
    <property type="molecule type" value="Genomic_DNA"/>
</dbReference>
<keyword evidence="1" id="KW-0378">Hydrolase</keyword>
<dbReference type="Proteomes" id="UP000028524">
    <property type="component" value="Unassembled WGS sequence"/>
</dbReference>
<dbReference type="HOGENOM" id="CLU_012494_3_3_1"/>
<gene>
    <name evidence="3" type="ORF">S40285_09663</name>
</gene>
<name>A0A084QWD9_STAC4</name>
<dbReference type="Gene3D" id="3.40.50.1820">
    <property type="entry name" value="alpha/beta hydrolase"/>
    <property type="match status" value="1"/>
</dbReference>
<organism evidence="3 4">
    <name type="scientific">Stachybotrys chlorohalonatus (strain IBT 40285)</name>
    <dbReference type="NCBI Taxonomy" id="1283841"/>
    <lineage>
        <taxon>Eukaryota</taxon>
        <taxon>Fungi</taxon>
        <taxon>Dikarya</taxon>
        <taxon>Ascomycota</taxon>
        <taxon>Pezizomycotina</taxon>
        <taxon>Sordariomycetes</taxon>
        <taxon>Hypocreomycetidae</taxon>
        <taxon>Hypocreales</taxon>
        <taxon>Stachybotryaceae</taxon>
        <taxon>Stachybotrys</taxon>
    </lineage>
</organism>
<dbReference type="AlphaFoldDB" id="A0A084QWD9"/>
<proteinExistence type="predicted"/>
<dbReference type="InParanoid" id="A0A084QWD9"/>
<dbReference type="Pfam" id="PF07859">
    <property type="entry name" value="Abhydrolase_3"/>
    <property type="match status" value="1"/>
</dbReference>
<dbReference type="InterPro" id="IPR013094">
    <property type="entry name" value="AB_hydrolase_3"/>
</dbReference>
<keyword evidence="4" id="KW-1185">Reference proteome</keyword>
<dbReference type="InterPro" id="IPR029058">
    <property type="entry name" value="AB_hydrolase_fold"/>
</dbReference>
<dbReference type="OMA" id="PRKMLFI"/>